<name>A0A2R6XRL1_MARPO</name>
<feature type="region of interest" description="Disordered" evidence="3">
    <location>
        <begin position="63"/>
        <end position="119"/>
    </location>
</feature>
<dbReference type="SMART" id="SM00468">
    <property type="entry name" value="PreSET"/>
    <property type="match status" value="1"/>
</dbReference>
<evidence type="ECO:0000313" key="5">
    <source>
        <dbReference type="EMBL" id="PTQ48743.1"/>
    </source>
</evidence>
<sequence>MGPTGKERANRAFEAMEELGLDRKSINPILRELLKVYNNEWSYIEAENYRLLADQAFEQQEAVVTSKTPASPRQTRGSVSSASTSSAEKGKKPICYVDSMSSETRTTKDEKPRAHSQEVAARPLVGAGRGSAKPDLLAKVKTEKEADGTSEPVSTPLDVEHAGIRPMRDRPELLKNEETKLGQSSPAASAAAPSLSPGKKIDAQTLEETLRRVASTNPEMSIETRSTGVDNGTLLIVSEPDKKATFQAIKDNGNTKPDAEKMELANELAKESLLPSSSSTIMNNGHQIVERSVHEPASDKIRGDGVVMSGGHSYPKPIGDNIQWFNPGKDGESVLLLLADNYSEDEEDELNVPIKSVEPQSGNYEPEVLDLIRKPDSGLINKPREDRQQQPLESIKTDPVNEESPKQPLDKDFCVEELEPAVGTPERIRPRFILGKVEVAAASDEDSQPISGLIRFEAEGTPATLKRGIADLEEPTHLKRMKHDMEPEAGPSLQNGFVSCNEVSLKDVTQDNDDCPRPSSAAAVFSSDDTKKNLTKTESTSRASSKRSLITADSNNSAGTRRKLIISVSPSPEGSPVGKPCVNNDVSGSVKTNGCLSTANLLELEAATTTPMSKTNGAVTSGGSDVSIPENVMAAIAVVNTVIHPDEFEDGPARKKLAHCPTDISRGTERLPIPYVNEYNSDTIPSLFKYIPVNTTFQDAYVNFSLARVGEEDCCGGCYGDCLKAPYPCTCTRETGGVFAYTKDGLLKDEYLQHEVDSLQNEELKEKLVTFCQSGWDCPIERAKSNFPENCKGHLSRNFIKECWHKCGCSMECGNRVVQRGITRNLQIFFTQEGKGWGLRTLEQLPPGAFVCEYVGEIMTNIELDKRNHAQKGESVGAHTYPILLDGDWCSEKGLKDEEALCLDATNFGNVARFINHRCFDANLIDMPVTIESPDRHYYHVAFFTSRAVRANEELTWDYKIDFDDNEHPIEAFRCLCKSPFCRGSSGKKAKKVIKKTSC</sequence>
<feature type="compositionally biased region" description="Basic and acidic residues" evidence="3">
    <location>
        <begin position="158"/>
        <end position="180"/>
    </location>
</feature>
<dbReference type="InterPro" id="IPR043017">
    <property type="entry name" value="WIYLD_dom_sf"/>
</dbReference>
<dbReference type="EMBL" id="KZ772676">
    <property type="protein sequence ID" value="PTQ48742.1"/>
    <property type="molecule type" value="Genomic_DNA"/>
</dbReference>
<organism evidence="5 6">
    <name type="scientific">Marchantia polymorpha</name>
    <name type="common">Common liverwort</name>
    <name type="synonym">Marchantia aquatica</name>
    <dbReference type="NCBI Taxonomy" id="3197"/>
    <lineage>
        <taxon>Eukaryota</taxon>
        <taxon>Viridiplantae</taxon>
        <taxon>Streptophyta</taxon>
        <taxon>Embryophyta</taxon>
        <taxon>Marchantiophyta</taxon>
        <taxon>Marchantiopsida</taxon>
        <taxon>Marchantiidae</taxon>
        <taxon>Marchantiales</taxon>
        <taxon>Marchantiaceae</taxon>
        <taxon>Marchantia</taxon>
    </lineage>
</organism>
<feature type="region of interest" description="Disordered" evidence="3">
    <location>
        <begin position="374"/>
        <end position="408"/>
    </location>
</feature>
<keyword evidence="6" id="KW-1185">Reference proteome</keyword>
<dbReference type="InterPro" id="IPR007728">
    <property type="entry name" value="Pre-SET_dom"/>
</dbReference>
<dbReference type="PROSITE" id="PS50280">
    <property type="entry name" value="SET"/>
    <property type="match status" value="1"/>
</dbReference>
<dbReference type="InterPro" id="IPR025776">
    <property type="entry name" value="SUVR4/1/2"/>
</dbReference>
<dbReference type="CDD" id="cd10538">
    <property type="entry name" value="SET_SETDB-like"/>
    <property type="match status" value="1"/>
</dbReference>
<dbReference type="SUPFAM" id="SSF82199">
    <property type="entry name" value="SET domain"/>
    <property type="match status" value="1"/>
</dbReference>
<gene>
    <name evidence="5" type="ORF">MARPO_0004s0038</name>
</gene>
<dbReference type="PANTHER" id="PTHR46450">
    <property type="entry name" value="INACTIVE HISTONE-LYSINE N-METHYLTRANSFERASE SUVR1-RELATED"/>
    <property type="match status" value="1"/>
</dbReference>
<dbReference type="Gene3D" id="1.10.8.850">
    <property type="entry name" value="Histone-lysine N methyltransferase , C-terminal domain-like"/>
    <property type="match status" value="1"/>
</dbReference>
<dbReference type="EMBL" id="KZ772676">
    <property type="protein sequence ID" value="PTQ48743.1"/>
    <property type="molecule type" value="Genomic_DNA"/>
</dbReference>
<dbReference type="GO" id="GO:0042054">
    <property type="term" value="F:histone methyltransferase activity"/>
    <property type="evidence" value="ECO:0007669"/>
    <property type="project" value="InterPro"/>
</dbReference>
<evidence type="ECO:0000313" key="6">
    <source>
        <dbReference type="Proteomes" id="UP000244005"/>
    </source>
</evidence>
<feature type="compositionally biased region" description="Polar residues" evidence="3">
    <location>
        <begin position="63"/>
        <end position="77"/>
    </location>
</feature>
<dbReference type="PROSITE" id="PS51580">
    <property type="entry name" value="SAM_MT43_3"/>
    <property type="match status" value="1"/>
</dbReference>
<feature type="compositionally biased region" description="Basic and acidic residues" evidence="3">
    <location>
        <begin position="374"/>
        <end position="388"/>
    </location>
</feature>
<dbReference type="SMART" id="SM00317">
    <property type="entry name" value="SET"/>
    <property type="match status" value="1"/>
</dbReference>
<dbReference type="Gramene" id="Mp3g16330.1">
    <property type="protein sequence ID" value="Mp3g16330.1.cds"/>
    <property type="gene ID" value="Mp3g16330"/>
</dbReference>
<feature type="compositionally biased region" description="Low complexity" evidence="3">
    <location>
        <begin position="78"/>
        <end position="87"/>
    </location>
</feature>
<dbReference type="InterPro" id="IPR001214">
    <property type="entry name" value="SET_dom"/>
</dbReference>
<dbReference type="Pfam" id="PF05033">
    <property type="entry name" value="Pre-SET"/>
    <property type="match status" value="1"/>
</dbReference>
<dbReference type="GO" id="GO:0008270">
    <property type="term" value="F:zinc ion binding"/>
    <property type="evidence" value="ECO:0007669"/>
    <property type="project" value="InterPro"/>
</dbReference>
<dbReference type="EMBL" id="KZ772676">
    <property type="protein sequence ID" value="PTQ48741.1"/>
    <property type="molecule type" value="Genomic_DNA"/>
</dbReference>
<protein>
    <recommendedName>
        <fullName evidence="4">SET domain-containing protein</fullName>
    </recommendedName>
</protein>
<dbReference type="Pfam" id="PF00856">
    <property type="entry name" value="SET"/>
    <property type="match status" value="1"/>
</dbReference>
<dbReference type="InterPro" id="IPR018848">
    <property type="entry name" value="WIYLD_domain"/>
</dbReference>
<feature type="compositionally biased region" description="Basic and acidic residues" evidence="3">
    <location>
        <begin position="105"/>
        <end position="116"/>
    </location>
</feature>
<reference evidence="5" key="2">
    <citation type="submission" date="2017-12" db="EMBL/GenBank/DDBJ databases">
        <title>WGS assembly of Marchantia polymorpha.</title>
        <authorList>
            <person name="Bowman J.L."/>
            <person name="Kohchi T."/>
            <person name="Yamato K.T."/>
            <person name="Jenkins J."/>
            <person name="Shu S."/>
            <person name="Ishizaki K."/>
            <person name="Yamaoka S."/>
            <person name="Nishihama R."/>
            <person name="Nakamura Y."/>
            <person name="Berger F."/>
            <person name="Adam C."/>
            <person name="Aki S.S."/>
            <person name="Althoff F."/>
            <person name="Araki T."/>
            <person name="Arteaga-Vazquez M.A."/>
            <person name="Balasubrmanian S."/>
            <person name="Bauer D."/>
            <person name="Boehm C.R."/>
            <person name="Briginshaw L."/>
            <person name="Caballero-Perez J."/>
            <person name="Catarino B."/>
            <person name="Chen F."/>
            <person name="Chiyoda S."/>
            <person name="Chovatia M."/>
            <person name="Davies K.M."/>
            <person name="Delmans M."/>
            <person name="Demura T."/>
            <person name="Dierschke T."/>
            <person name="Dolan L."/>
            <person name="Dorantes-Acosta A.E."/>
            <person name="Eklund D.M."/>
            <person name="Florent S.N."/>
            <person name="Flores-Sandoval E."/>
            <person name="Fujiyama A."/>
            <person name="Fukuzawa H."/>
            <person name="Galik B."/>
            <person name="Grimanelli D."/>
            <person name="Grimwood J."/>
            <person name="Grossniklaus U."/>
            <person name="Hamada T."/>
            <person name="Haseloff J."/>
            <person name="Hetherington A.J."/>
            <person name="Higo A."/>
            <person name="Hirakawa Y."/>
            <person name="Hundley H.N."/>
            <person name="Ikeda Y."/>
            <person name="Inoue K."/>
            <person name="Inoue S."/>
            <person name="Ishida S."/>
            <person name="Jia Q."/>
            <person name="Kakita M."/>
            <person name="Kanazawa T."/>
            <person name="Kawai Y."/>
            <person name="Kawashima T."/>
            <person name="Kennedy M."/>
            <person name="Kinose K."/>
            <person name="Kinoshita T."/>
            <person name="Kohara Y."/>
            <person name="Koide E."/>
            <person name="Komatsu K."/>
            <person name="Kopischke S."/>
            <person name="Kubo M."/>
            <person name="Kyozuka J."/>
            <person name="Lagercrantz U."/>
            <person name="Lin S.S."/>
            <person name="Lindquist E."/>
            <person name="Lipzen A.M."/>
            <person name="Lu C."/>
            <person name="Luna E.D."/>
            <person name="Martienssen R.A."/>
            <person name="Minamino N."/>
            <person name="Mizutani M."/>
            <person name="Mizutani M."/>
            <person name="Mochizuki N."/>
            <person name="Monte I."/>
            <person name="Mosher R."/>
            <person name="Nagasaki H."/>
            <person name="Nakagami H."/>
            <person name="Naramoto S."/>
            <person name="Nishitani K."/>
            <person name="Ohtani M."/>
            <person name="Okamoto T."/>
            <person name="Okumura M."/>
            <person name="Phillips J."/>
            <person name="Pollak B."/>
            <person name="Reinders A."/>
            <person name="Roevekamp M."/>
            <person name="Sano R."/>
            <person name="Sawa S."/>
            <person name="Schmid M.W."/>
            <person name="Shirakawa M."/>
            <person name="Solano R."/>
            <person name="Spunde A."/>
            <person name="Suetsugu N."/>
            <person name="Sugano S."/>
            <person name="Sugiyama A."/>
            <person name="Sun R."/>
            <person name="Suzuki Y."/>
            <person name="Takenaka M."/>
            <person name="Takezawa D."/>
            <person name="Tomogane H."/>
            <person name="Tsuzuki M."/>
            <person name="Ueda T."/>
            <person name="Umeda M."/>
            <person name="Ward J.M."/>
            <person name="Watanabe Y."/>
            <person name="Yazaki K."/>
            <person name="Yokoyama R."/>
            <person name="Yoshitake Y."/>
            <person name="Yotsui I."/>
            <person name="Zachgo S."/>
            <person name="Schmutz J."/>
        </authorList>
    </citation>
    <scope>NUCLEOTIDE SEQUENCE [LARGE SCALE GENOMIC DNA]</scope>
    <source>
        <strain evidence="5">Tak-1</strain>
    </source>
</reference>
<keyword evidence="2" id="KW-0158">Chromosome</keyword>
<evidence type="ECO:0000256" key="1">
    <source>
        <dbReference type="ARBA" id="ARBA00004286"/>
    </source>
</evidence>
<accession>A0A2R6XRL1</accession>
<evidence type="ECO:0000259" key="4">
    <source>
        <dbReference type="PROSITE" id="PS50280"/>
    </source>
</evidence>
<dbReference type="GO" id="GO:0005634">
    <property type="term" value="C:nucleus"/>
    <property type="evidence" value="ECO:0007669"/>
    <property type="project" value="InterPro"/>
</dbReference>
<dbReference type="AlphaFoldDB" id="A0A2R6XRL1"/>
<evidence type="ECO:0000256" key="3">
    <source>
        <dbReference type="SAM" id="MobiDB-lite"/>
    </source>
</evidence>
<dbReference type="OrthoDB" id="308383at2759"/>
<dbReference type="InterPro" id="IPR046341">
    <property type="entry name" value="SET_dom_sf"/>
</dbReference>
<feature type="region of interest" description="Disordered" evidence="3">
    <location>
        <begin position="141"/>
        <end position="206"/>
    </location>
</feature>
<dbReference type="Proteomes" id="UP000244005">
    <property type="component" value="Unassembled WGS sequence"/>
</dbReference>
<dbReference type="Gramene" id="Mp3g16330.5">
    <property type="protein sequence ID" value="Mp3g16330.5.cds"/>
    <property type="gene ID" value="Mp3g16330"/>
</dbReference>
<feature type="region of interest" description="Disordered" evidence="3">
    <location>
        <begin position="509"/>
        <end position="556"/>
    </location>
</feature>
<dbReference type="Pfam" id="PF10440">
    <property type="entry name" value="WIYLD"/>
    <property type="match status" value="1"/>
</dbReference>
<feature type="compositionally biased region" description="Polar residues" evidence="3">
    <location>
        <begin position="536"/>
        <end position="556"/>
    </location>
</feature>
<feature type="compositionally biased region" description="Low complexity" evidence="3">
    <location>
        <begin position="184"/>
        <end position="197"/>
    </location>
</feature>
<dbReference type="GO" id="GO:0005694">
    <property type="term" value="C:chromosome"/>
    <property type="evidence" value="ECO:0007669"/>
    <property type="project" value="UniProtKB-SubCell"/>
</dbReference>
<proteinExistence type="predicted"/>
<dbReference type="Gene3D" id="2.170.270.10">
    <property type="entry name" value="SET domain"/>
    <property type="match status" value="1"/>
</dbReference>
<dbReference type="Gramene" id="Mp3g16330.4">
    <property type="protein sequence ID" value="Mp3g16330.4.cds"/>
    <property type="gene ID" value="Mp3g16330"/>
</dbReference>
<dbReference type="PANTHER" id="PTHR46450:SF24">
    <property type="entry name" value="HISTONE-LYSINE N-METHYLTRANSFERASE SUVR4"/>
    <property type="match status" value="1"/>
</dbReference>
<comment type="subcellular location">
    <subcellularLocation>
        <location evidence="1">Chromosome</location>
    </subcellularLocation>
</comment>
<feature type="domain" description="SET" evidence="4">
    <location>
        <begin position="824"/>
        <end position="960"/>
    </location>
</feature>
<reference evidence="6" key="1">
    <citation type="journal article" date="2017" name="Cell">
        <title>Insights into land plant evolution garnered from the Marchantia polymorpha genome.</title>
        <authorList>
            <person name="Bowman J.L."/>
            <person name="Kohchi T."/>
            <person name="Yamato K.T."/>
            <person name="Jenkins J."/>
            <person name="Shu S."/>
            <person name="Ishizaki K."/>
            <person name="Yamaoka S."/>
            <person name="Nishihama R."/>
            <person name="Nakamura Y."/>
            <person name="Berger F."/>
            <person name="Adam C."/>
            <person name="Aki S.S."/>
            <person name="Althoff F."/>
            <person name="Araki T."/>
            <person name="Arteaga-Vazquez M.A."/>
            <person name="Balasubrmanian S."/>
            <person name="Barry K."/>
            <person name="Bauer D."/>
            <person name="Boehm C.R."/>
            <person name="Briginshaw L."/>
            <person name="Caballero-Perez J."/>
            <person name="Catarino B."/>
            <person name="Chen F."/>
            <person name="Chiyoda S."/>
            <person name="Chovatia M."/>
            <person name="Davies K.M."/>
            <person name="Delmans M."/>
            <person name="Demura T."/>
            <person name="Dierschke T."/>
            <person name="Dolan L."/>
            <person name="Dorantes-Acosta A.E."/>
            <person name="Eklund D.M."/>
            <person name="Florent S.N."/>
            <person name="Flores-Sandoval E."/>
            <person name="Fujiyama A."/>
            <person name="Fukuzawa H."/>
            <person name="Galik B."/>
            <person name="Grimanelli D."/>
            <person name="Grimwood J."/>
            <person name="Grossniklaus U."/>
            <person name="Hamada T."/>
            <person name="Haseloff J."/>
            <person name="Hetherington A.J."/>
            <person name="Higo A."/>
            <person name="Hirakawa Y."/>
            <person name="Hundley H.N."/>
            <person name="Ikeda Y."/>
            <person name="Inoue K."/>
            <person name="Inoue S.I."/>
            <person name="Ishida S."/>
            <person name="Jia Q."/>
            <person name="Kakita M."/>
            <person name="Kanazawa T."/>
            <person name="Kawai Y."/>
            <person name="Kawashima T."/>
            <person name="Kennedy M."/>
            <person name="Kinose K."/>
            <person name="Kinoshita T."/>
            <person name="Kohara Y."/>
            <person name="Koide E."/>
            <person name="Komatsu K."/>
            <person name="Kopischke S."/>
            <person name="Kubo M."/>
            <person name="Kyozuka J."/>
            <person name="Lagercrantz U."/>
            <person name="Lin S.S."/>
            <person name="Lindquist E."/>
            <person name="Lipzen A.M."/>
            <person name="Lu C.W."/>
            <person name="De Luna E."/>
            <person name="Martienssen R.A."/>
            <person name="Minamino N."/>
            <person name="Mizutani M."/>
            <person name="Mizutani M."/>
            <person name="Mochizuki N."/>
            <person name="Monte I."/>
            <person name="Mosher R."/>
            <person name="Nagasaki H."/>
            <person name="Nakagami H."/>
            <person name="Naramoto S."/>
            <person name="Nishitani K."/>
            <person name="Ohtani M."/>
            <person name="Okamoto T."/>
            <person name="Okumura M."/>
            <person name="Phillips J."/>
            <person name="Pollak B."/>
            <person name="Reinders A."/>
            <person name="Rovekamp M."/>
            <person name="Sano R."/>
            <person name="Sawa S."/>
            <person name="Schmid M.W."/>
            <person name="Shirakawa M."/>
            <person name="Solano R."/>
            <person name="Spunde A."/>
            <person name="Suetsugu N."/>
            <person name="Sugano S."/>
            <person name="Sugiyama A."/>
            <person name="Sun R."/>
            <person name="Suzuki Y."/>
            <person name="Takenaka M."/>
            <person name="Takezawa D."/>
            <person name="Tomogane H."/>
            <person name="Tsuzuki M."/>
            <person name="Ueda T."/>
            <person name="Umeda M."/>
            <person name="Ward J.M."/>
            <person name="Watanabe Y."/>
            <person name="Yazaki K."/>
            <person name="Yokoyama R."/>
            <person name="Yoshitake Y."/>
            <person name="Yotsui I."/>
            <person name="Zachgo S."/>
            <person name="Schmutz J."/>
        </authorList>
    </citation>
    <scope>NUCLEOTIDE SEQUENCE [LARGE SCALE GENOMIC DNA]</scope>
    <source>
        <strain evidence="6">Tak-1</strain>
    </source>
</reference>
<evidence type="ECO:0000256" key="2">
    <source>
        <dbReference type="ARBA" id="ARBA00022454"/>
    </source>
</evidence>